<dbReference type="AlphaFoldDB" id="C6XMT2"/>
<organism evidence="6 7">
    <name type="scientific">Hirschia baltica (strain ATCC 49814 / DSM 5838 / IFAM 1418)</name>
    <dbReference type="NCBI Taxonomy" id="582402"/>
    <lineage>
        <taxon>Bacteria</taxon>
        <taxon>Pseudomonadati</taxon>
        <taxon>Pseudomonadota</taxon>
        <taxon>Alphaproteobacteria</taxon>
        <taxon>Hyphomonadales</taxon>
        <taxon>Hyphomonadaceae</taxon>
        <taxon>Hirschia</taxon>
    </lineage>
</organism>
<keyword evidence="3" id="KW-1133">Transmembrane helix</keyword>
<dbReference type="eggNOG" id="COG3339">
    <property type="taxonomic scope" value="Bacteria"/>
</dbReference>
<evidence type="ECO:0000313" key="6">
    <source>
        <dbReference type="EMBL" id="ACT59996.1"/>
    </source>
</evidence>
<evidence type="ECO:0000256" key="3">
    <source>
        <dbReference type="ARBA" id="ARBA00022989"/>
    </source>
</evidence>
<gene>
    <name evidence="6" type="ordered locus">Hbal_2316</name>
</gene>
<keyword evidence="4" id="KW-0472">Membrane</keyword>
<dbReference type="OrthoDB" id="9813247at2"/>
<keyword evidence="7" id="KW-1185">Reference proteome</keyword>
<evidence type="ECO:0000259" key="5">
    <source>
        <dbReference type="Pfam" id="PF06803"/>
    </source>
</evidence>
<evidence type="ECO:0000313" key="7">
    <source>
        <dbReference type="Proteomes" id="UP000002745"/>
    </source>
</evidence>
<protein>
    <recommendedName>
        <fullName evidence="5">DUF1232 domain-containing protein</fullName>
    </recommendedName>
</protein>
<dbReference type="PIRSF" id="PIRSF031804">
    <property type="entry name" value="UCP031804"/>
    <property type="match status" value="1"/>
</dbReference>
<accession>C6XMT2</accession>
<feature type="domain" description="DUF1232" evidence="5">
    <location>
        <begin position="59"/>
        <end position="94"/>
    </location>
</feature>
<dbReference type="Proteomes" id="UP000002745">
    <property type="component" value="Chromosome"/>
</dbReference>
<sequence>MEILDPETEEEINQRLADERKAKRTLNKLSKYLKYIPFSEDLASAYYCAFDPKTPGRVKGVLFAALAYFVVPTDVVPDFILALGFSDDAAVIALAMSVVNGHIQPSHRQAAQEFLGIEKKQYKNSE</sequence>
<dbReference type="InterPro" id="IPR016983">
    <property type="entry name" value="UCP031804"/>
</dbReference>
<evidence type="ECO:0000256" key="4">
    <source>
        <dbReference type="ARBA" id="ARBA00023136"/>
    </source>
</evidence>
<keyword evidence="2" id="KW-0812">Transmembrane</keyword>
<dbReference type="InterPro" id="IPR010652">
    <property type="entry name" value="DUF1232"/>
</dbReference>
<reference evidence="7" key="1">
    <citation type="journal article" date="2011" name="J. Bacteriol.">
        <title>Genome sequences of eight morphologically diverse alphaproteobacteria.</title>
        <authorList>
            <consortium name="US DOE Joint Genome Institute"/>
            <person name="Brown P.J."/>
            <person name="Kysela D.T."/>
            <person name="Buechlein A."/>
            <person name="Hemmerich C."/>
            <person name="Brun Y.V."/>
        </authorList>
    </citation>
    <scope>NUCLEOTIDE SEQUENCE [LARGE SCALE GENOMIC DNA]</scope>
    <source>
        <strain evidence="7">ATCC 49814 / DSM 5838 / IFAM 1418</strain>
    </source>
</reference>
<dbReference type="STRING" id="582402.Hbal_2316"/>
<dbReference type="Pfam" id="PF06803">
    <property type="entry name" value="DUF1232"/>
    <property type="match status" value="1"/>
</dbReference>
<comment type="subcellular location">
    <subcellularLocation>
        <location evidence="1">Endomembrane system</location>
        <topology evidence="1">Multi-pass membrane protein</topology>
    </subcellularLocation>
</comment>
<name>C6XMT2_HIRBI</name>
<evidence type="ECO:0000256" key="1">
    <source>
        <dbReference type="ARBA" id="ARBA00004127"/>
    </source>
</evidence>
<dbReference type="KEGG" id="hba:Hbal_2316"/>
<dbReference type="RefSeq" id="WP_015828146.1">
    <property type="nucleotide sequence ID" value="NC_012982.1"/>
</dbReference>
<dbReference type="EMBL" id="CP001678">
    <property type="protein sequence ID" value="ACT59996.1"/>
    <property type="molecule type" value="Genomic_DNA"/>
</dbReference>
<evidence type="ECO:0000256" key="2">
    <source>
        <dbReference type="ARBA" id="ARBA00022692"/>
    </source>
</evidence>
<dbReference type="GO" id="GO:0012505">
    <property type="term" value="C:endomembrane system"/>
    <property type="evidence" value="ECO:0007669"/>
    <property type="project" value="UniProtKB-SubCell"/>
</dbReference>
<proteinExistence type="predicted"/>
<dbReference type="HOGENOM" id="CLU_133088_1_1_5"/>